<dbReference type="VEuPathDB" id="TrichDB:TVAG_070120"/>
<dbReference type="PROSITE" id="PS00518">
    <property type="entry name" value="ZF_RING_1"/>
    <property type="match status" value="1"/>
</dbReference>
<dbReference type="SMR" id="A2D7R6"/>
<evidence type="ECO:0000256" key="10">
    <source>
        <dbReference type="ARBA" id="ARBA00022853"/>
    </source>
</evidence>
<evidence type="ECO:0000256" key="7">
    <source>
        <dbReference type="ARBA" id="ARBA00022771"/>
    </source>
</evidence>
<dbReference type="VEuPathDB" id="TrichDB:TVAGG3_1044360"/>
<feature type="compositionally biased region" description="Low complexity" evidence="16">
    <location>
        <begin position="59"/>
        <end position="73"/>
    </location>
</feature>
<dbReference type="InterPro" id="IPR001841">
    <property type="entry name" value="Znf_RING"/>
</dbReference>
<proteinExistence type="inferred from homology"/>
<dbReference type="GO" id="GO:0016567">
    <property type="term" value="P:protein ubiquitination"/>
    <property type="evidence" value="ECO:0007669"/>
    <property type="project" value="UniProtKB-UniRule"/>
</dbReference>
<dbReference type="InterPro" id="IPR013956">
    <property type="entry name" value="E3_ubiquit_lig_Bre1"/>
</dbReference>
<organism evidence="18 19">
    <name type="scientific">Trichomonas vaginalis (strain ATCC PRA-98 / G3)</name>
    <dbReference type="NCBI Taxonomy" id="412133"/>
    <lineage>
        <taxon>Eukaryota</taxon>
        <taxon>Metamonada</taxon>
        <taxon>Parabasalia</taxon>
        <taxon>Trichomonadida</taxon>
        <taxon>Trichomonadidae</taxon>
        <taxon>Trichomonas</taxon>
    </lineage>
</organism>
<evidence type="ECO:0000256" key="1">
    <source>
        <dbReference type="ARBA" id="ARBA00000900"/>
    </source>
</evidence>
<dbReference type="SMART" id="SM00184">
    <property type="entry name" value="RING"/>
    <property type="match status" value="1"/>
</dbReference>
<evidence type="ECO:0000256" key="2">
    <source>
        <dbReference type="ARBA" id="ARBA00004123"/>
    </source>
</evidence>
<dbReference type="AlphaFoldDB" id="A2D7R6"/>
<evidence type="ECO:0000256" key="6">
    <source>
        <dbReference type="ARBA" id="ARBA00022723"/>
    </source>
</evidence>
<feature type="coiled-coil region" evidence="15">
    <location>
        <begin position="490"/>
        <end position="524"/>
    </location>
</feature>
<evidence type="ECO:0000256" key="12">
    <source>
        <dbReference type="ARBA" id="ARBA00023242"/>
    </source>
</evidence>
<dbReference type="InterPro" id="IPR017907">
    <property type="entry name" value="Znf_RING_CS"/>
</dbReference>
<evidence type="ECO:0000256" key="4">
    <source>
        <dbReference type="ARBA" id="ARBA00005555"/>
    </source>
</evidence>
<evidence type="ECO:0000256" key="9">
    <source>
        <dbReference type="ARBA" id="ARBA00022833"/>
    </source>
</evidence>
<evidence type="ECO:0000256" key="13">
    <source>
        <dbReference type="PROSITE-ProRule" id="PRU00175"/>
    </source>
</evidence>
<dbReference type="EMBL" id="DS113178">
    <property type="protein sequence ID" value="EAY23349.1"/>
    <property type="molecule type" value="Genomic_DNA"/>
</dbReference>
<feature type="coiled-coil region" evidence="15">
    <location>
        <begin position="211"/>
        <end position="238"/>
    </location>
</feature>
<dbReference type="UniPathway" id="UPA00143"/>
<comment type="catalytic activity">
    <reaction evidence="1 14">
        <text>S-ubiquitinyl-[E2 ubiquitin-conjugating enzyme]-L-cysteine + [acceptor protein]-L-lysine = [E2 ubiquitin-conjugating enzyme]-L-cysteine + N(6)-ubiquitinyl-[acceptor protein]-L-lysine.</text>
        <dbReference type="EC" id="2.3.2.27"/>
    </reaction>
</comment>
<keyword evidence="12 14" id="KW-0539">Nucleus</keyword>
<evidence type="ECO:0000256" key="16">
    <source>
        <dbReference type="SAM" id="MobiDB-lite"/>
    </source>
</evidence>
<accession>A2D7R6</accession>
<dbReference type="Proteomes" id="UP000001542">
    <property type="component" value="Unassembled WGS sequence"/>
</dbReference>
<feature type="domain" description="RING-type" evidence="17">
    <location>
        <begin position="556"/>
        <end position="592"/>
    </location>
</feature>
<feature type="compositionally biased region" description="Polar residues" evidence="16">
    <location>
        <begin position="74"/>
        <end position="86"/>
    </location>
</feature>
<evidence type="ECO:0000256" key="5">
    <source>
        <dbReference type="ARBA" id="ARBA00022679"/>
    </source>
</evidence>
<keyword evidence="11 14" id="KW-0175">Coiled coil</keyword>
<dbReference type="Pfam" id="PF13920">
    <property type="entry name" value="zf-C3HC4_3"/>
    <property type="match status" value="1"/>
</dbReference>
<protein>
    <recommendedName>
        <fullName evidence="14">E3 ubiquitin protein ligase</fullName>
        <ecNumber evidence="14">2.3.2.27</ecNumber>
    </recommendedName>
</protein>
<keyword evidence="7 13" id="KW-0863">Zinc-finger</keyword>
<keyword evidence="5 14" id="KW-0808">Transferase</keyword>
<feature type="region of interest" description="Disordered" evidence="16">
    <location>
        <begin position="59"/>
        <end position="86"/>
    </location>
</feature>
<dbReference type="STRING" id="5722.A2D7R6"/>
<dbReference type="InterPro" id="IPR013083">
    <property type="entry name" value="Znf_RING/FYVE/PHD"/>
</dbReference>
<evidence type="ECO:0000313" key="18">
    <source>
        <dbReference type="EMBL" id="EAY23349.1"/>
    </source>
</evidence>
<dbReference type="SUPFAM" id="SSF57850">
    <property type="entry name" value="RING/U-box"/>
    <property type="match status" value="1"/>
</dbReference>
<evidence type="ECO:0000256" key="11">
    <source>
        <dbReference type="ARBA" id="ARBA00023054"/>
    </source>
</evidence>
<dbReference type="InParanoid" id="A2D7R6"/>
<keyword evidence="19" id="KW-1185">Reference proteome</keyword>
<evidence type="ECO:0000259" key="17">
    <source>
        <dbReference type="PROSITE" id="PS50089"/>
    </source>
</evidence>
<dbReference type="GO" id="GO:0006325">
    <property type="term" value="P:chromatin organization"/>
    <property type="evidence" value="ECO:0007669"/>
    <property type="project" value="UniProtKB-KW"/>
</dbReference>
<keyword evidence="10 14" id="KW-0156">Chromatin regulator</keyword>
<dbReference type="PROSITE" id="PS50089">
    <property type="entry name" value="ZF_RING_2"/>
    <property type="match status" value="1"/>
</dbReference>
<dbReference type="OrthoDB" id="9049620at2759"/>
<comment type="subcellular location">
    <subcellularLocation>
        <location evidence="2 14">Nucleus</location>
    </subcellularLocation>
</comment>
<dbReference type="KEGG" id="tva:5468932"/>
<dbReference type="GO" id="GO:0005634">
    <property type="term" value="C:nucleus"/>
    <property type="evidence" value="ECO:0000318"/>
    <property type="project" value="GO_Central"/>
</dbReference>
<evidence type="ECO:0000256" key="15">
    <source>
        <dbReference type="SAM" id="Coils"/>
    </source>
</evidence>
<keyword evidence="9 14" id="KW-0862">Zinc</keyword>
<feature type="coiled-coil region" evidence="15">
    <location>
        <begin position="424"/>
        <end position="461"/>
    </location>
</feature>
<comment type="similarity">
    <text evidence="4 14">Belongs to the BRE1 family.</text>
</comment>
<dbReference type="PANTHER" id="PTHR23163:SF0">
    <property type="entry name" value="E3 UBIQUITIN-PROTEIN LIGASE BRE1"/>
    <property type="match status" value="1"/>
</dbReference>
<keyword evidence="8 14" id="KW-0833">Ubl conjugation pathway</keyword>
<evidence type="ECO:0000256" key="8">
    <source>
        <dbReference type="ARBA" id="ARBA00022786"/>
    </source>
</evidence>
<evidence type="ECO:0000256" key="3">
    <source>
        <dbReference type="ARBA" id="ARBA00004906"/>
    </source>
</evidence>
<dbReference type="EC" id="2.3.2.27" evidence="14"/>
<sequence length="606" mass="70321">MQDNNHRQGSGGHEDEFSRLEKQISRSDHVLHCLTRNQAYIEELRYILKQAATQIQQVAPSSDNLSNTSSASPIENSNNNDKSTSSQTIYDQIYENIKQIIYSVPQSEELREFLRKLHQHFADILLLKNQAQSSRLQYNQPQQETLINFLNKKFEFGIDHAPKDKCDEVGNTFKISQNAVSSKYHKLIDSLAPSKQALSYIDQNIDNENPIDSLTEMYNDLEETEKELTNELKSLEMNAILYNDYINNPPFDIVRESPEYQEYLRGSQYILPKVRSKAEKMQEIYSIMLQKHKELTEALVNTDFNPSDEEYAKILQEEAEVTVLHRKLIFVKGIVSQLKSLFPDKSADFCKRDRKVLQDAISAFDKNNLEDVKKILSDYKKELPGIQASIKEETSQIENYGASLEEQLPSLMRRHTKQMDQATIRGLEQSRENVKKAKQSIEQAEEQMESQFKEIKERHKNLLEGNFSINAFPPNLDVIVENTQNRLATKRWYERRIKNLEKENEDIKTKIAEMKEETEQIRSETKAKNEINDSMRKMKAKNIPHSLDELKSIIECPLCGKPRDTVVLACGHTFCSSCAKGFIRNRNCPSCQTRFTQFDIKTFKYD</sequence>
<reference evidence="18" key="1">
    <citation type="submission" date="2006-10" db="EMBL/GenBank/DDBJ databases">
        <authorList>
            <person name="Amadeo P."/>
            <person name="Zhao Q."/>
            <person name="Wortman J."/>
            <person name="Fraser-Liggett C."/>
            <person name="Carlton J."/>
        </authorList>
    </citation>
    <scope>NUCLEOTIDE SEQUENCE</scope>
    <source>
        <strain evidence="18">G3</strain>
    </source>
</reference>
<keyword evidence="6 14" id="KW-0479">Metal-binding</keyword>
<dbReference type="GO" id="GO:0008270">
    <property type="term" value="F:zinc ion binding"/>
    <property type="evidence" value="ECO:0007669"/>
    <property type="project" value="UniProtKB-KW"/>
</dbReference>
<evidence type="ECO:0000256" key="14">
    <source>
        <dbReference type="RuleBase" id="RU365038"/>
    </source>
</evidence>
<dbReference type="GO" id="GO:0033503">
    <property type="term" value="C:HULC complex"/>
    <property type="evidence" value="ECO:0000318"/>
    <property type="project" value="GO_Central"/>
</dbReference>
<dbReference type="GO" id="GO:0061630">
    <property type="term" value="F:ubiquitin protein ligase activity"/>
    <property type="evidence" value="ECO:0000318"/>
    <property type="project" value="GO_Central"/>
</dbReference>
<reference evidence="18" key="2">
    <citation type="journal article" date="2007" name="Science">
        <title>Draft genome sequence of the sexually transmitted pathogen Trichomonas vaginalis.</title>
        <authorList>
            <person name="Carlton J.M."/>
            <person name="Hirt R.P."/>
            <person name="Silva J.C."/>
            <person name="Delcher A.L."/>
            <person name="Schatz M."/>
            <person name="Zhao Q."/>
            <person name="Wortman J.R."/>
            <person name="Bidwell S.L."/>
            <person name="Alsmark U.C.M."/>
            <person name="Besteiro S."/>
            <person name="Sicheritz-Ponten T."/>
            <person name="Noel C.J."/>
            <person name="Dacks J.B."/>
            <person name="Foster P.G."/>
            <person name="Simillion C."/>
            <person name="Van de Peer Y."/>
            <person name="Miranda-Saavedra D."/>
            <person name="Barton G.J."/>
            <person name="Westrop G.D."/>
            <person name="Mueller S."/>
            <person name="Dessi D."/>
            <person name="Fiori P.L."/>
            <person name="Ren Q."/>
            <person name="Paulsen I."/>
            <person name="Zhang H."/>
            <person name="Bastida-Corcuera F.D."/>
            <person name="Simoes-Barbosa A."/>
            <person name="Brown M.T."/>
            <person name="Hayes R.D."/>
            <person name="Mukherjee M."/>
            <person name="Okumura C.Y."/>
            <person name="Schneider R."/>
            <person name="Smith A.J."/>
            <person name="Vanacova S."/>
            <person name="Villalvazo M."/>
            <person name="Haas B.J."/>
            <person name="Pertea M."/>
            <person name="Feldblyum T.V."/>
            <person name="Utterback T.R."/>
            <person name="Shu C.L."/>
            <person name="Osoegawa K."/>
            <person name="de Jong P.J."/>
            <person name="Hrdy I."/>
            <person name="Horvathova L."/>
            <person name="Zubacova Z."/>
            <person name="Dolezal P."/>
            <person name="Malik S.B."/>
            <person name="Logsdon J.M. Jr."/>
            <person name="Henze K."/>
            <person name="Gupta A."/>
            <person name="Wang C.C."/>
            <person name="Dunne R.L."/>
            <person name="Upcroft J.A."/>
            <person name="Upcroft P."/>
            <person name="White O."/>
            <person name="Salzberg S.L."/>
            <person name="Tang P."/>
            <person name="Chiu C.-H."/>
            <person name="Lee Y.-S."/>
            <person name="Embley T.M."/>
            <person name="Coombs G.H."/>
            <person name="Mottram J.C."/>
            <person name="Tachezy J."/>
            <person name="Fraser-Liggett C.M."/>
            <person name="Johnson P.J."/>
        </authorList>
    </citation>
    <scope>NUCLEOTIDE SEQUENCE [LARGE SCALE GENOMIC DNA]</scope>
    <source>
        <strain evidence="18">G3</strain>
    </source>
</reference>
<gene>
    <name evidence="18" type="ORF">TVAG_070120</name>
</gene>
<dbReference type="RefSeq" id="XP_001584335.1">
    <property type="nucleotide sequence ID" value="XM_001584285.1"/>
</dbReference>
<dbReference type="Gene3D" id="3.30.40.10">
    <property type="entry name" value="Zinc/RING finger domain, C3HC4 (zinc finger)"/>
    <property type="match status" value="1"/>
</dbReference>
<comment type="pathway">
    <text evidence="3 14">Protein modification; protein ubiquitination.</text>
</comment>
<name>A2D7R6_TRIV3</name>
<dbReference type="PANTHER" id="PTHR23163">
    <property type="entry name" value="RING FINGER PROTEIN-RELATED"/>
    <property type="match status" value="1"/>
</dbReference>
<evidence type="ECO:0000313" key="19">
    <source>
        <dbReference type="Proteomes" id="UP000001542"/>
    </source>
</evidence>